<protein>
    <recommendedName>
        <fullName evidence="4">Thioesterase domain-containing protein</fullName>
    </recommendedName>
</protein>
<keyword evidence="3" id="KW-1185">Reference proteome</keyword>
<feature type="region of interest" description="Disordered" evidence="1">
    <location>
        <begin position="206"/>
        <end position="240"/>
    </location>
</feature>
<dbReference type="Gene3D" id="3.10.129.10">
    <property type="entry name" value="Hotdog Thioesterase"/>
    <property type="match status" value="1"/>
</dbReference>
<dbReference type="Proteomes" id="UP000198341">
    <property type="component" value="Chromosome 6"/>
</dbReference>
<name>K8F6I5_9CHLO</name>
<accession>K8F6I5</accession>
<evidence type="ECO:0000313" key="3">
    <source>
        <dbReference type="Proteomes" id="UP000198341"/>
    </source>
</evidence>
<feature type="compositionally biased region" description="Polar residues" evidence="1">
    <location>
        <begin position="52"/>
        <end position="63"/>
    </location>
</feature>
<dbReference type="InterPro" id="IPR029069">
    <property type="entry name" value="HotDog_dom_sf"/>
</dbReference>
<feature type="compositionally biased region" description="Low complexity" evidence="1">
    <location>
        <begin position="221"/>
        <end position="237"/>
    </location>
</feature>
<dbReference type="GeneID" id="19015243"/>
<dbReference type="eggNOG" id="ENOG502SC25">
    <property type="taxonomic scope" value="Eukaryota"/>
</dbReference>
<organism evidence="2 3">
    <name type="scientific">Bathycoccus prasinos</name>
    <dbReference type="NCBI Taxonomy" id="41875"/>
    <lineage>
        <taxon>Eukaryota</taxon>
        <taxon>Viridiplantae</taxon>
        <taxon>Chlorophyta</taxon>
        <taxon>Mamiellophyceae</taxon>
        <taxon>Mamiellales</taxon>
        <taxon>Bathycoccaceae</taxon>
        <taxon>Bathycoccus</taxon>
    </lineage>
</organism>
<reference evidence="2 3" key="1">
    <citation type="submission" date="2011-10" db="EMBL/GenBank/DDBJ databases">
        <authorList>
            <person name="Genoscope - CEA"/>
        </authorList>
    </citation>
    <scope>NUCLEOTIDE SEQUENCE [LARGE SCALE GENOMIC DNA]</scope>
    <source>
        <strain evidence="2 3">RCC 1105</strain>
    </source>
</reference>
<evidence type="ECO:0000256" key="1">
    <source>
        <dbReference type="SAM" id="MobiDB-lite"/>
    </source>
</evidence>
<dbReference type="AlphaFoldDB" id="K8F6I5"/>
<dbReference type="KEGG" id="bpg:Bathy06g02630"/>
<sequence>MRCLCSGSGVASSVLSRRRRRRANDAEERGQRDHAERKLKKDDARRRRTAVLVSSSRNDQNESTSDFDVYIEDTDHYAVVYYANYFRFCARAFENMLLEMRNDDATTLTTREDLGEERGEFYDDDDEFGAWWCDHIEEAKYVSPAILGDRIRVESTVIAENISDDEREKSWVVKHLIRKMGGDDDDDDDFATTTVSFTCQSRYRSRRGGRKSSNWDRESSDSASSSGSGGSSSSSSRSETDRRRATNIRFFASELNHRSVWHVDVLRWFERNRTDLIGGPKALESLKSEDECVVVVSSISNVTIFTDVIEDMIVQSSRGAHPSSLLSFSSVRFLRRDVQCEFDQRVVGLADAPNDDLRVVASGKITCTVLKRENMRPRKSPRALKERLLVA</sequence>
<dbReference type="RefSeq" id="XP_007512598.1">
    <property type="nucleotide sequence ID" value="XM_007512536.1"/>
</dbReference>
<evidence type="ECO:0000313" key="2">
    <source>
        <dbReference type="EMBL" id="CCO17198.1"/>
    </source>
</evidence>
<feature type="region of interest" description="Disordered" evidence="1">
    <location>
        <begin position="15"/>
        <end position="63"/>
    </location>
</feature>
<dbReference type="EMBL" id="FO082273">
    <property type="protein sequence ID" value="CCO17198.1"/>
    <property type="molecule type" value="Genomic_DNA"/>
</dbReference>
<dbReference type="OrthoDB" id="46661at2759"/>
<feature type="compositionally biased region" description="Basic and acidic residues" evidence="1">
    <location>
        <begin position="23"/>
        <end position="45"/>
    </location>
</feature>
<dbReference type="SUPFAM" id="SSF54637">
    <property type="entry name" value="Thioesterase/thiol ester dehydrase-isomerase"/>
    <property type="match status" value="1"/>
</dbReference>
<gene>
    <name evidence="2" type="ORF">Bathy06g02630</name>
</gene>
<evidence type="ECO:0008006" key="4">
    <source>
        <dbReference type="Google" id="ProtNLM"/>
    </source>
</evidence>
<proteinExistence type="predicted"/>